<name>A0A6A6WUT5_9PLEO</name>
<organism evidence="3 4">
    <name type="scientific">Melanomma pulvis-pyrius CBS 109.77</name>
    <dbReference type="NCBI Taxonomy" id="1314802"/>
    <lineage>
        <taxon>Eukaryota</taxon>
        <taxon>Fungi</taxon>
        <taxon>Dikarya</taxon>
        <taxon>Ascomycota</taxon>
        <taxon>Pezizomycotina</taxon>
        <taxon>Dothideomycetes</taxon>
        <taxon>Pleosporomycetidae</taxon>
        <taxon>Pleosporales</taxon>
        <taxon>Melanommataceae</taxon>
        <taxon>Melanomma</taxon>
    </lineage>
</organism>
<dbReference type="PANTHER" id="PTHR43092">
    <property type="entry name" value="L-CYSTEINE DESULFHYDRASE"/>
    <property type="match status" value="1"/>
</dbReference>
<dbReference type="InterPro" id="IPR015424">
    <property type="entry name" value="PyrdxlP-dep_Trfase"/>
</dbReference>
<protein>
    <submittedName>
        <fullName evidence="3">PLP-dependent transferase</fullName>
    </submittedName>
</protein>
<keyword evidence="3" id="KW-0808">Transferase</keyword>
<reference evidence="3" key="1">
    <citation type="journal article" date="2020" name="Stud. Mycol.">
        <title>101 Dothideomycetes genomes: a test case for predicting lifestyles and emergence of pathogens.</title>
        <authorList>
            <person name="Haridas S."/>
            <person name="Albert R."/>
            <person name="Binder M."/>
            <person name="Bloem J."/>
            <person name="Labutti K."/>
            <person name="Salamov A."/>
            <person name="Andreopoulos B."/>
            <person name="Baker S."/>
            <person name="Barry K."/>
            <person name="Bills G."/>
            <person name="Bluhm B."/>
            <person name="Cannon C."/>
            <person name="Castanera R."/>
            <person name="Culley D."/>
            <person name="Daum C."/>
            <person name="Ezra D."/>
            <person name="Gonzalez J."/>
            <person name="Henrissat B."/>
            <person name="Kuo A."/>
            <person name="Liang C."/>
            <person name="Lipzen A."/>
            <person name="Lutzoni F."/>
            <person name="Magnuson J."/>
            <person name="Mondo S."/>
            <person name="Nolan M."/>
            <person name="Ohm R."/>
            <person name="Pangilinan J."/>
            <person name="Park H.-J."/>
            <person name="Ramirez L."/>
            <person name="Alfaro M."/>
            <person name="Sun H."/>
            <person name="Tritt A."/>
            <person name="Yoshinaga Y."/>
            <person name="Zwiers L.-H."/>
            <person name="Turgeon B."/>
            <person name="Goodwin S."/>
            <person name="Spatafora J."/>
            <person name="Crous P."/>
            <person name="Grigoriev I."/>
        </authorList>
    </citation>
    <scope>NUCLEOTIDE SEQUENCE</scope>
    <source>
        <strain evidence="3">CBS 109.77</strain>
    </source>
</reference>
<sequence length="370" mass="41823">MTTIECGSEAMKQAFPFSNNWKNLNHGTFGTFSNALRPIHRHSEHVAALVEDLVFVPNATTAFNTTIRNLVFQPGDSTPAEAVAVDVALPSSDLALCEKFERQICVLNSSGKNVKLAVFDTISSFPGALLPFEQLTKICKSHNVLSLVDGAHSIGHHPINLDRLDPDFFFSNAYKWLHVPRPFCFLYVAKRVQRLIRSTVPTSFFFEPQSHRDETWDIDQTDPAKGEENFALRFEFVGCSNNSPYLSIMKYAIAMAKEGGEIVASTLGTEIMQNESCTMTNYTFANVRLLLDFQTVAEEEASAAMQVEDWMSKVLVDDYDTFICLGLYNKAWWARLSGQIYLNAEDFERAANVLQVLCERVRRREWQTEE</sequence>
<evidence type="ECO:0000256" key="1">
    <source>
        <dbReference type="ARBA" id="ARBA00022898"/>
    </source>
</evidence>
<gene>
    <name evidence="3" type="ORF">K505DRAFT_411183</name>
</gene>
<dbReference type="PANTHER" id="PTHR43092:SF2">
    <property type="entry name" value="HERCYNYLCYSTEINE SULFOXIDE LYASE"/>
    <property type="match status" value="1"/>
</dbReference>
<dbReference type="Gene3D" id="3.40.640.10">
    <property type="entry name" value="Type I PLP-dependent aspartate aminotransferase-like (Major domain)"/>
    <property type="match status" value="1"/>
</dbReference>
<evidence type="ECO:0000313" key="4">
    <source>
        <dbReference type="Proteomes" id="UP000799757"/>
    </source>
</evidence>
<dbReference type="InterPro" id="IPR015421">
    <property type="entry name" value="PyrdxlP-dep_Trfase_major"/>
</dbReference>
<dbReference type="OrthoDB" id="5978656at2759"/>
<dbReference type="GO" id="GO:0016740">
    <property type="term" value="F:transferase activity"/>
    <property type="evidence" value="ECO:0007669"/>
    <property type="project" value="UniProtKB-KW"/>
</dbReference>
<dbReference type="EMBL" id="MU002268">
    <property type="protein sequence ID" value="KAF2787896.1"/>
    <property type="molecule type" value="Genomic_DNA"/>
</dbReference>
<feature type="domain" description="Aminotransferase class V" evidence="2">
    <location>
        <begin position="52"/>
        <end position="256"/>
    </location>
</feature>
<dbReference type="Proteomes" id="UP000799757">
    <property type="component" value="Unassembled WGS sequence"/>
</dbReference>
<evidence type="ECO:0000313" key="3">
    <source>
        <dbReference type="EMBL" id="KAF2787896.1"/>
    </source>
</evidence>
<dbReference type="SUPFAM" id="SSF53383">
    <property type="entry name" value="PLP-dependent transferases"/>
    <property type="match status" value="1"/>
</dbReference>
<accession>A0A6A6WUT5</accession>
<dbReference type="AlphaFoldDB" id="A0A6A6WUT5"/>
<dbReference type="InterPro" id="IPR000192">
    <property type="entry name" value="Aminotrans_V_dom"/>
</dbReference>
<proteinExistence type="predicted"/>
<keyword evidence="1" id="KW-0663">Pyridoxal phosphate</keyword>
<keyword evidence="4" id="KW-1185">Reference proteome</keyword>
<dbReference type="Pfam" id="PF00266">
    <property type="entry name" value="Aminotran_5"/>
    <property type="match status" value="1"/>
</dbReference>
<evidence type="ECO:0000259" key="2">
    <source>
        <dbReference type="Pfam" id="PF00266"/>
    </source>
</evidence>